<sequence length="432" mass="48427">MKHDLTQGNILRSIILFTLPLLIGNLMQQAYNLVDTYVVGMALGSNALASVGSCYTLMTFLISILTGLCMGSSALVSIYFGKKDWNVLHQRMSTSFICIGFFSIVLQIFCILNIDFLLNLLHTPSSIFMMTKEYLSILFYGIFFLFLFNFFAYMTRSLGNSMISLIFLSISTLINIICDFLFVFNFHMGIQGTAYATLLAQFFSALCMTIYCIKIEKIFSFSFQFNGIKEIVSNSLGACIQQSIMNFGILLIQSLVNTFGPIVMAAFTIGVKIDTLAYMPLQEFGNAFSTFTGQNYGACQYKRMEEGKKKALQMIIPFSLLTSLCIVFFSECLIHIFSNDLEVISIGSEYLKMEGNFYIGIGLLFFLYGYFRAIKKPSVSILLTIISLGLRVVISYCLSPVFGYTIIWLSIPIGWITADLAGFLLLKQLKPG</sequence>
<accession>A0A7X2N218</accession>
<evidence type="ECO:0000256" key="9">
    <source>
        <dbReference type="ARBA" id="ARBA00022989"/>
    </source>
</evidence>
<dbReference type="Proteomes" id="UP000470082">
    <property type="component" value="Unassembled WGS sequence"/>
</dbReference>
<dbReference type="InterPro" id="IPR048279">
    <property type="entry name" value="MdtK-like"/>
</dbReference>
<comment type="subcellular location">
    <subcellularLocation>
        <location evidence="2">Cell membrane</location>
        <topology evidence="2">Multi-pass membrane protein</topology>
    </subcellularLocation>
</comment>
<evidence type="ECO:0000256" key="10">
    <source>
        <dbReference type="ARBA" id="ARBA00023065"/>
    </source>
</evidence>
<dbReference type="RefSeq" id="WP_154459466.1">
    <property type="nucleotide sequence ID" value="NZ_VUMM01000003.1"/>
</dbReference>
<feature type="transmembrane region" description="Helical" evidence="13">
    <location>
        <begin position="311"/>
        <end position="337"/>
    </location>
</feature>
<dbReference type="PIRSF" id="PIRSF006603">
    <property type="entry name" value="DinF"/>
    <property type="match status" value="1"/>
</dbReference>
<feature type="transmembrane region" description="Helical" evidence="13">
    <location>
        <begin position="357"/>
        <end position="374"/>
    </location>
</feature>
<reference evidence="14 15" key="1">
    <citation type="submission" date="2019-08" db="EMBL/GenBank/DDBJ databases">
        <title>In-depth cultivation of the pig gut microbiome towards novel bacterial diversity and tailored functional studies.</title>
        <authorList>
            <person name="Wylensek D."/>
            <person name="Hitch T.C.A."/>
            <person name="Clavel T."/>
        </authorList>
    </citation>
    <scope>NUCLEOTIDE SEQUENCE [LARGE SCALE GENOMIC DNA]</scope>
    <source>
        <strain evidence="14 15">LKV-178-WT-2G</strain>
    </source>
</reference>
<evidence type="ECO:0000256" key="4">
    <source>
        <dbReference type="ARBA" id="ARBA00020268"/>
    </source>
</evidence>
<dbReference type="Pfam" id="PF01554">
    <property type="entry name" value="MatE"/>
    <property type="match status" value="2"/>
</dbReference>
<keyword evidence="7" id="KW-1003">Cell membrane</keyword>
<dbReference type="GO" id="GO:0006811">
    <property type="term" value="P:monoatomic ion transport"/>
    <property type="evidence" value="ECO:0007669"/>
    <property type="project" value="UniProtKB-KW"/>
</dbReference>
<evidence type="ECO:0000256" key="2">
    <source>
        <dbReference type="ARBA" id="ARBA00004651"/>
    </source>
</evidence>
<dbReference type="PANTHER" id="PTHR43298:SF2">
    <property type="entry name" value="FMN_FAD EXPORTER YEEO-RELATED"/>
    <property type="match status" value="1"/>
</dbReference>
<dbReference type="NCBIfam" id="TIGR00797">
    <property type="entry name" value="matE"/>
    <property type="match status" value="1"/>
</dbReference>
<keyword evidence="8 13" id="KW-0812">Transmembrane</keyword>
<feature type="transmembrane region" description="Helical" evidence="13">
    <location>
        <begin position="407"/>
        <end position="426"/>
    </location>
</feature>
<evidence type="ECO:0000256" key="11">
    <source>
        <dbReference type="ARBA" id="ARBA00023136"/>
    </source>
</evidence>
<evidence type="ECO:0000256" key="1">
    <source>
        <dbReference type="ARBA" id="ARBA00003408"/>
    </source>
</evidence>
<evidence type="ECO:0000313" key="15">
    <source>
        <dbReference type="Proteomes" id="UP000470082"/>
    </source>
</evidence>
<protein>
    <recommendedName>
        <fullName evidence="4">Probable multidrug resistance protein NorM</fullName>
    </recommendedName>
    <alternativeName>
        <fullName evidence="12">Multidrug-efflux transporter</fullName>
    </alternativeName>
</protein>
<keyword evidence="5" id="KW-0813">Transport</keyword>
<feature type="transmembrane region" description="Helical" evidence="13">
    <location>
        <begin position="165"/>
        <end position="188"/>
    </location>
</feature>
<evidence type="ECO:0000256" key="7">
    <source>
        <dbReference type="ARBA" id="ARBA00022475"/>
    </source>
</evidence>
<dbReference type="GO" id="GO:0005886">
    <property type="term" value="C:plasma membrane"/>
    <property type="evidence" value="ECO:0007669"/>
    <property type="project" value="UniProtKB-SubCell"/>
</dbReference>
<feature type="transmembrane region" description="Helical" evidence="13">
    <location>
        <begin position="9"/>
        <end position="27"/>
    </location>
</feature>
<organism evidence="14 15">
    <name type="scientific">Floccifex porci</name>
    <dbReference type="NCBI Taxonomy" id="2606629"/>
    <lineage>
        <taxon>Bacteria</taxon>
        <taxon>Bacillati</taxon>
        <taxon>Bacillota</taxon>
        <taxon>Erysipelotrichia</taxon>
        <taxon>Erysipelotrichales</taxon>
        <taxon>Erysipelotrichaceae</taxon>
        <taxon>Floccifex</taxon>
    </lineage>
</organism>
<dbReference type="EMBL" id="VUMM01000003">
    <property type="protein sequence ID" value="MSS00990.1"/>
    <property type="molecule type" value="Genomic_DNA"/>
</dbReference>
<evidence type="ECO:0000256" key="5">
    <source>
        <dbReference type="ARBA" id="ARBA00022448"/>
    </source>
</evidence>
<comment type="caution">
    <text evidence="14">The sequence shown here is derived from an EMBL/GenBank/DDBJ whole genome shotgun (WGS) entry which is preliminary data.</text>
</comment>
<keyword evidence="6" id="KW-0050">Antiport</keyword>
<keyword evidence="15" id="KW-1185">Reference proteome</keyword>
<dbReference type="GO" id="GO:0015297">
    <property type="term" value="F:antiporter activity"/>
    <property type="evidence" value="ECO:0007669"/>
    <property type="project" value="UniProtKB-KW"/>
</dbReference>
<dbReference type="AlphaFoldDB" id="A0A7X2N218"/>
<evidence type="ECO:0000256" key="12">
    <source>
        <dbReference type="ARBA" id="ARBA00031636"/>
    </source>
</evidence>
<keyword evidence="11 13" id="KW-0472">Membrane</keyword>
<evidence type="ECO:0000256" key="8">
    <source>
        <dbReference type="ARBA" id="ARBA00022692"/>
    </source>
</evidence>
<comment type="function">
    <text evidence="1">Multidrug efflux pump.</text>
</comment>
<dbReference type="InterPro" id="IPR002528">
    <property type="entry name" value="MATE_fam"/>
</dbReference>
<feature type="transmembrane region" description="Helical" evidence="13">
    <location>
        <begin position="47"/>
        <end position="80"/>
    </location>
</feature>
<evidence type="ECO:0000256" key="6">
    <source>
        <dbReference type="ARBA" id="ARBA00022449"/>
    </source>
</evidence>
<proteinExistence type="inferred from homology"/>
<dbReference type="InterPro" id="IPR050222">
    <property type="entry name" value="MATE_MdtK"/>
</dbReference>
<evidence type="ECO:0000256" key="13">
    <source>
        <dbReference type="SAM" id="Phobius"/>
    </source>
</evidence>
<keyword evidence="10" id="KW-0406">Ion transport</keyword>
<name>A0A7X2N218_9FIRM</name>
<dbReference type="GO" id="GO:0042910">
    <property type="term" value="F:xenobiotic transmembrane transporter activity"/>
    <property type="evidence" value="ECO:0007669"/>
    <property type="project" value="InterPro"/>
</dbReference>
<evidence type="ECO:0000313" key="14">
    <source>
        <dbReference type="EMBL" id="MSS00990.1"/>
    </source>
</evidence>
<dbReference type="CDD" id="cd13138">
    <property type="entry name" value="MATE_yoeA_like"/>
    <property type="match status" value="1"/>
</dbReference>
<feature type="transmembrane region" description="Helical" evidence="13">
    <location>
        <begin position="92"/>
        <end position="114"/>
    </location>
</feature>
<gene>
    <name evidence="14" type="ORF">FYJ50_02465</name>
</gene>
<feature type="transmembrane region" description="Helical" evidence="13">
    <location>
        <begin position="194"/>
        <end position="213"/>
    </location>
</feature>
<comment type="similarity">
    <text evidence="3">Belongs to the multi antimicrobial extrusion (MATE) (TC 2.A.66.1) family.</text>
</comment>
<feature type="transmembrane region" description="Helical" evidence="13">
    <location>
        <begin position="134"/>
        <end position="153"/>
    </location>
</feature>
<evidence type="ECO:0000256" key="3">
    <source>
        <dbReference type="ARBA" id="ARBA00010199"/>
    </source>
</evidence>
<dbReference type="PANTHER" id="PTHR43298">
    <property type="entry name" value="MULTIDRUG RESISTANCE PROTEIN NORM-RELATED"/>
    <property type="match status" value="1"/>
</dbReference>
<keyword evidence="9 13" id="KW-1133">Transmembrane helix</keyword>